<organism evidence="2 3">
    <name type="scientific">Georgenia halotolerans</name>
    <dbReference type="NCBI Taxonomy" id="3028317"/>
    <lineage>
        <taxon>Bacteria</taxon>
        <taxon>Bacillati</taxon>
        <taxon>Actinomycetota</taxon>
        <taxon>Actinomycetes</taxon>
        <taxon>Micrococcales</taxon>
        <taxon>Bogoriellaceae</taxon>
        <taxon>Georgenia</taxon>
    </lineage>
</organism>
<reference evidence="2" key="1">
    <citation type="submission" date="2023-02" db="EMBL/GenBank/DDBJ databases">
        <title>Georgenia sp.10Sc9-8, isolated from a soil sample collected from the Taklamakan desert.</title>
        <authorList>
            <person name="Liu S."/>
        </authorList>
    </citation>
    <scope>NUCLEOTIDE SEQUENCE</scope>
    <source>
        <strain evidence="2">10Sc9-8</strain>
    </source>
</reference>
<evidence type="ECO:0000313" key="3">
    <source>
        <dbReference type="Proteomes" id="UP001165561"/>
    </source>
</evidence>
<evidence type="ECO:0000313" key="2">
    <source>
        <dbReference type="EMBL" id="MDD9208008.1"/>
    </source>
</evidence>
<comment type="caution">
    <text evidence="2">The sequence shown here is derived from an EMBL/GenBank/DDBJ whole genome shotgun (WGS) entry which is preliminary data.</text>
</comment>
<proteinExistence type="predicted"/>
<keyword evidence="1" id="KW-0812">Transmembrane</keyword>
<keyword evidence="3" id="KW-1185">Reference proteome</keyword>
<protein>
    <submittedName>
        <fullName evidence="2">Uncharacterized protein</fullName>
    </submittedName>
</protein>
<accession>A0ABT5U118</accession>
<name>A0ABT5U118_9MICO</name>
<keyword evidence="1" id="KW-0472">Membrane</keyword>
<dbReference type="Proteomes" id="UP001165561">
    <property type="component" value="Unassembled WGS sequence"/>
</dbReference>
<gene>
    <name evidence="2" type="ORF">PU560_16275</name>
</gene>
<evidence type="ECO:0000256" key="1">
    <source>
        <dbReference type="SAM" id="Phobius"/>
    </source>
</evidence>
<sequence length="40" mass="4789">MARPRKPYHQRQQFWRRVEYTALAVMAVAVVTLLWALFLA</sequence>
<dbReference type="EMBL" id="JARACI010001181">
    <property type="protein sequence ID" value="MDD9208008.1"/>
    <property type="molecule type" value="Genomic_DNA"/>
</dbReference>
<keyword evidence="1" id="KW-1133">Transmembrane helix</keyword>
<feature type="transmembrane region" description="Helical" evidence="1">
    <location>
        <begin position="20"/>
        <end position="38"/>
    </location>
</feature>